<comment type="caution">
    <text evidence="15">The sequence shown here is derived from an EMBL/GenBank/DDBJ whole genome shotgun (WGS) entry which is preliminary data.</text>
</comment>
<evidence type="ECO:0000256" key="12">
    <source>
        <dbReference type="PIRSR" id="PIRSR601842-2"/>
    </source>
</evidence>
<accession>A0A074S1G6</accession>
<reference evidence="15 16" key="1">
    <citation type="submission" date="2013-12" db="EMBL/GenBank/DDBJ databases">
        <authorList>
            <person name="Cubeta M."/>
            <person name="Pakala S."/>
            <person name="Fedorova N."/>
            <person name="Thomas E."/>
            <person name="Dean R."/>
            <person name="Jabaji S."/>
            <person name="Neate S."/>
            <person name="Toda T."/>
            <person name="Tavantzis S."/>
            <person name="Vilgalys R."/>
            <person name="Bharathan N."/>
            <person name="Pakala S."/>
            <person name="Losada L.S."/>
            <person name="Zafar N."/>
            <person name="Nierman W."/>
        </authorList>
    </citation>
    <scope>NUCLEOTIDE SEQUENCE [LARGE SCALE GENOMIC DNA]</scope>
    <source>
        <strain evidence="15 16">123E</strain>
    </source>
</reference>
<feature type="domain" description="FTP" evidence="14">
    <location>
        <begin position="71"/>
        <end position="117"/>
    </location>
</feature>
<dbReference type="GO" id="GO:0008270">
    <property type="term" value="F:zinc ion binding"/>
    <property type="evidence" value="ECO:0007669"/>
    <property type="project" value="InterPro"/>
</dbReference>
<comment type="similarity">
    <text evidence="2 13">Belongs to the peptidase M36 family.</text>
</comment>
<keyword evidence="4 13" id="KW-0645">Protease</keyword>
<dbReference type="PANTHER" id="PTHR33478">
    <property type="entry name" value="EXTRACELLULAR METALLOPROTEINASE MEP"/>
    <property type="match status" value="1"/>
</dbReference>
<dbReference type="SUPFAM" id="SSF55486">
    <property type="entry name" value="Metalloproteases ('zincins'), catalytic domain"/>
    <property type="match status" value="1"/>
</dbReference>
<evidence type="ECO:0000259" key="14">
    <source>
        <dbReference type="Pfam" id="PF07504"/>
    </source>
</evidence>
<feature type="binding site" evidence="12">
    <location>
        <position position="583"/>
    </location>
    <ligand>
        <name>Zn(2+)</name>
        <dbReference type="ChEBI" id="CHEBI:29105"/>
        <note>catalytic</note>
    </ligand>
</feature>
<dbReference type="HOGENOM" id="CLU_012703_3_2_1"/>
<feature type="signal peptide" evidence="13">
    <location>
        <begin position="1"/>
        <end position="19"/>
    </location>
</feature>
<evidence type="ECO:0000256" key="3">
    <source>
        <dbReference type="ARBA" id="ARBA00022525"/>
    </source>
</evidence>
<keyword evidence="16" id="KW-1185">Reference proteome</keyword>
<evidence type="ECO:0000256" key="11">
    <source>
        <dbReference type="PIRSR" id="PIRSR601842-1"/>
    </source>
</evidence>
<evidence type="ECO:0000256" key="13">
    <source>
        <dbReference type="RuleBase" id="RU364017"/>
    </source>
</evidence>
<sequence length="782" mass="87156">MTRLIHYYFISLWLVFAAAHSARKSLRVIPRLPTARHVTEPQVTSLALDADPFDVARAFLQSHTNSDFFIRNDSYTDKNTGVTHVYVRQRVYGLEVADGNINLNIRDGRVMSYGDSFFRGDNLSFASNSSISHATYCAQFISRMPMTSSYSQLVLSELSGSFDDWFVHHCTRPLAAVQAGIASDSRKDDHNIRDPRRAALYFMISAHPESTVVQGLIINFDATLDGMTVSHEHLSTTQVDQSFIIISGLPGAVRAVKAREVYIQIPSETQGTQLHPSWRLEVEMQDNWYEAYVSANEPSTVVSVIDWASDSPIPRPDGHVNALEAKLNFIPPLKRSKSASYRVFKFGINDPESGNRTMESAPYDTLASPNGWHAISRANEPKNSPHWDKYNVDHDSDSDLELFMSTWGNNVLALADAKGSKKAMGYHPSAGPKMHFDYSYNPEANPDDVLDSTSPKQYIDFSLTQIFYTSNMVHDLYYRYGFDEISGNFQQDNYNRGGRDKDAVIAHAQARGGRNNANFMTPPDGQNGICRMYIWDTATPFRDGGLDAGILIHELTHGLSVRLTGGPADSKCLGTSESAGMSEGWGDFFATTIRSSKDHPDYPMGSWAANDKGGIRNYLYSANMTVNPSTYKTLDEPGYWSIHYIGEVWAEILWVVSVRLVEKHGFSTTLFPPEPLEDGIVPIGDFYLPRLQGEPYVPKHGNTLMIQLVILGMKLQPCDPLFFNARDAIIEADKHLTGGANFCDLWAAFSSRGLGIDATVRFDDPWGDGIRTNGFSIPAECQ</sequence>
<evidence type="ECO:0000313" key="16">
    <source>
        <dbReference type="Proteomes" id="UP000027456"/>
    </source>
</evidence>
<comment type="subcellular location">
    <subcellularLocation>
        <location evidence="1 13">Secreted</location>
    </subcellularLocation>
</comment>
<dbReference type="Proteomes" id="UP000027456">
    <property type="component" value="Unassembled WGS sequence"/>
</dbReference>
<dbReference type="Pfam" id="PF02128">
    <property type="entry name" value="Peptidase_M36"/>
    <property type="match status" value="1"/>
</dbReference>
<feature type="binding site" evidence="12">
    <location>
        <position position="557"/>
    </location>
    <ligand>
        <name>Zn(2+)</name>
        <dbReference type="ChEBI" id="CHEBI:29105"/>
        <note>catalytic</note>
    </ligand>
</feature>
<dbReference type="EMBL" id="AZST01000227">
    <property type="protein sequence ID" value="KEP50723.1"/>
    <property type="molecule type" value="Genomic_DNA"/>
</dbReference>
<dbReference type="InterPro" id="IPR001842">
    <property type="entry name" value="Peptidase_M36"/>
</dbReference>
<keyword evidence="5 12" id="KW-0479">Metal-binding</keyword>
<evidence type="ECO:0000256" key="6">
    <source>
        <dbReference type="ARBA" id="ARBA00022729"/>
    </source>
</evidence>
<dbReference type="Gene3D" id="1.10.390.10">
    <property type="entry name" value="Neutral Protease Domain 2"/>
    <property type="match status" value="1"/>
</dbReference>
<evidence type="ECO:0000256" key="10">
    <source>
        <dbReference type="ARBA" id="ARBA00023145"/>
    </source>
</evidence>
<dbReference type="Pfam" id="PF07504">
    <property type="entry name" value="FTP"/>
    <property type="match status" value="1"/>
</dbReference>
<evidence type="ECO:0000256" key="5">
    <source>
        <dbReference type="ARBA" id="ARBA00022723"/>
    </source>
</evidence>
<evidence type="ECO:0000256" key="4">
    <source>
        <dbReference type="ARBA" id="ARBA00022670"/>
    </source>
</evidence>
<protein>
    <recommendedName>
        <fullName evidence="13">Extracellular metalloproteinase</fullName>
        <ecNumber evidence="13">3.4.24.-</ecNumber>
    </recommendedName>
    <alternativeName>
        <fullName evidence="13">Fungalysin</fullName>
    </alternativeName>
</protein>
<feature type="binding site" evidence="12">
    <location>
        <position position="553"/>
    </location>
    <ligand>
        <name>Zn(2+)</name>
        <dbReference type="ChEBI" id="CHEBI:29105"/>
        <note>catalytic</note>
    </ligand>
</feature>
<evidence type="ECO:0000256" key="1">
    <source>
        <dbReference type="ARBA" id="ARBA00004613"/>
    </source>
</evidence>
<comment type="cofactor">
    <cofactor evidence="12">
        <name>Zn(2+)</name>
        <dbReference type="ChEBI" id="CHEBI:29105"/>
    </cofactor>
    <text evidence="12">Binds 1 zinc ion per subunit.</text>
</comment>
<dbReference type="InterPro" id="IPR011096">
    <property type="entry name" value="FTP_domain"/>
</dbReference>
<keyword evidence="9 13" id="KW-0482">Metalloprotease</keyword>
<keyword evidence="7 13" id="KW-0378">Hydrolase</keyword>
<name>A0A074S1G6_9AGAM</name>
<dbReference type="InterPro" id="IPR050371">
    <property type="entry name" value="Fungal_virulence_M36"/>
</dbReference>
<evidence type="ECO:0000256" key="7">
    <source>
        <dbReference type="ARBA" id="ARBA00022801"/>
    </source>
</evidence>
<dbReference type="CDD" id="cd09596">
    <property type="entry name" value="M36"/>
    <property type="match status" value="1"/>
</dbReference>
<proteinExistence type="inferred from homology"/>
<dbReference type="AlphaFoldDB" id="A0A074S1G6"/>
<keyword evidence="3 13" id="KW-0964">Secreted</keyword>
<dbReference type="InterPro" id="IPR027268">
    <property type="entry name" value="Peptidase_M4/M1_CTD_sf"/>
</dbReference>
<dbReference type="Gene3D" id="3.10.170.10">
    <property type="match status" value="1"/>
</dbReference>
<dbReference type="GO" id="GO:0004222">
    <property type="term" value="F:metalloendopeptidase activity"/>
    <property type="evidence" value="ECO:0007669"/>
    <property type="project" value="InterPro"/>
</dbReference>
<keyword evidence="6 13" id="KW-0732">Signal</keyword>
<dbReference type="EC" id="3.4.24.-" evidence="13"/>
<keyword evidence="8 12" id="KW-0862">Zinc</keyword>
<dbReference type="PANTHER" id="PTHR33478:SF1">
    <property type="entry name" value="EXTRACELLULAR METALLOPROTEINASE MEP"/>
    <property type="match status" value="1"/>
</dbReference>
<evidence type="ECO:0000256" key="9">
    <source>
        <dbReference type="ARBA" id="ARBA00023049"/>
    </source>
</evidence>
<organism evidence="15 16">
    <name type="scientific">Rhizoctonia solani 123E</name>
    <dbReference type="NCBI Taxonomy" id="1423351"/>
    <lineage>
        <taxon>Eukaryota</taxon>
        <taxon>Fungi</taxon>
        <taxon>Dikarya</taxon>
        <taxon>Basidiomycota</taxon>
        <taxon>Agaricomycotina</taxon>
        <taxon>Agaricomycetes</taxon>
        <taxon>Cantharellales</taxon>
        <taxon>Ceratobasidiaceae</taxon>
        <taxon>Rhizoctonia</taxon>
    </lineage>
</organism>
<feature type="binding site" evidence="12">
    <location>
        <position position="310"/>
    </location>
    <ligand>
        <name>Zn(2+)</name>
        <dbReference type="ChEBI" id="CHEBI:29105"/>
        <note>catalytic</note>
    </ligand>
</feature>
<dbReference type="GO" id="GO:0005615">
    <property type="term" value="C:extracellular space"/>
    <property type="evidence" value="ECO:0007669"/>
    <property type="project" value="InterPro"/>
</dbReference>
<gene>
    <name evidence="15" type="ORF">V565_074640</name>
</gene>
<dbReference type="OrthoDB" id="3227768at2759"/>
<feature type="active site" evidence="11">
    <location>
        <position position="554"/>
    </location>
</feature>
<dbReference type="GO" id="GO:0006508">
    <property type="term" value="P:proteolysis"/>
    <property type="evidence" value="ECO:0007669"/>
    <property type="project" value="UniProtKB-KW"/>
</dbReference>
<feature type="chain" id="PRO_5009359887" description="Extracellular metalloproteinase" evidence="13">
    <location>
        <begin position="20"/>
        <end position="782"/>
    </location>
</feature>
<evidence type="ECO:0000313" key="15">
    <source>
        <dbReference type="EMBL" id="KEP50723.1"/>
    </source>
</evidence>
<evidence type="ECO:0000256" key="8">
    <source>
        <dbReference type="ARBA" id="ARBA00022833"/>
    </source>
</evidence>
<keyword evidence="10 13" id="KW-0865">Zymogen</keyword>
<evidence type="ECO:0000256" key="2">
    <source>
        <dbReference type="ARBA" id="ARBA00006006"/>
    </source>
</evidence>